<accession>A0A3N2CVD2</accession>
<dbReference type="Pfam" id="PF04679">
    <property type="entry name" value="DNA_ligase_A_C"/>
    <property type="match status" value="1"/>
</dbReference>
<evidence type="ECO:0000256" key="4">
    <source>
        <dbReference type="ARBA" id="ARBA00034003"/>
    </source>
</evidence>
<dbReference type="Proteomes" id="UP000281738">
    <property type="component" value="Unassembled WGS sequence"/>
</dbReference>
<reference evidence="6 7" key="1">
    <citation type="submission" date="2018-11" db="EMBL/GenBank/DDBJ databases">
        <title>Sequencing the genomes of 1000 actinobacteria strains.</title>
        <authorList>
            <person name="Klenk H.-P."/>
        </authorList>
    </citation>
    <scope>NUCLEOTIDE SEQUENCE [LARGE SCALE GENOMIC DNA]</scope>
    <source>
        <strain evidence="6 7">DSM 12652</strain>
    </source>
</reference>
<dbReference type="Gene3D" id="2.40.50.140">
    <property type="entry name" value="Nucleic acid-binding proteins"/>
    <property type="match status" value="1"/>
</dbReference>
<name>A0A3N2CVD2_9ACTN</name>
<gene>
    <name evidence="6" type="ORF">EDD33_2375</name>
</gene>
<comment type="similarity">
    <text evidence="1">Belongs to the ATP-dependent DNA ligase family.</text>
</comment>
<evidence type="ECO:0000256" key="1">
    <source>
        <dbReference type="ARBA" id="ARBA00007572"/>
    </source>
</evidence>
<dbReference type="GO" id="GO:0006281">
    <property type="term" value="P:DNA repair"/>
    <property type="evidence" value="ECO:0007669"/>
    <property type="project" value="InterPro"/>
</dbReference>
<feature type="domain" description="ATP-dependent DNA ligase family profile" evidence="5">
    <location>
        <begin position="116"/>
        <end position="256"/>
    </location>
</feature>
<dbReference type="EMBL" id="RKHO01000001">
    <property type="protein sequence ID" value="ROR91505.1"/>
    <property type="molecule type" value="Genomic_DNA"/>
</dbReference>
<evidence type="ECO:0000313" key="6">
    <source>
        <dbReference type="EMBL" id="ROR91505.1"/>
    </source>
</evidence>
<dbReference type="NCBIfam" id="TIGR02779">
    <property type="entry name" value="NHEJ_ligase_lig"/>
    <property type="match status" value="1"/>
</dbReference>
<dbReference type="CDD" id="cd07971">
    <property type="entry name" value="OBF_DNA_ligase_LigD"/>
    <property type="match status" value="1"/>
</dbReference>
<dbReference type="PROSITE" id="PS50160">
    <property type="entry name" value="DNA_LIGASE_A3"/>
    <property type="match status" value="1"/>
</dbReference>
<dbReference type="GO" id="GO:0005524">
    <property type="term" value="F:ATP binding"/>
    <property type="evidence" value="ECO:0007669"/>
    <property type="project" value="InterPro"/>
</dbReference>
<dbReference type="PANTHER" id="PTHR45674">
    <property type="entry name" value="DNA LIGASE 1/3 FAMILY MEMBER"/>
    <property type="match status" value="1"/>
</dbReference>
<dbReference type="AlphaFoldDB" id="A0A3N2CVD2"/>
<dbReference type="SUPFAM" id="SSF56091">
    <property type="entry name" value="DNA ligase/mRNA capping enzyme, catalytic domain"/>
    <property type="match status" value="1"/>
</dbReference>
<dbReference type="Pfam" id="PF01068">
    <property type="entry name" value="DNA_ligase_A_M"/>
    <property type="match status" value="1"/>
</dbReference>
<dbReference type="CDD" id="cd07906">
    <property type="entry name" value="Adenylation_DNA_ligase_LigD_LigC"/>
    <property type="match status" value="1"/>
</dbReference>
<dbReference type="GO" id="GO:0006310">
    <property type="term" value="P:DNA recombination"/>
    <property type="evidence" value="ECO:0007669"/>
    <property type="project" value="InterPro"/>
</dbReference>
<dbReference type="Gene3D" id="3.30.1490.70">
    <property type="match status" value="1"/>
</dbReference>
<dbReference type="PANTHER" id="PTHR45674:SF4">
    <property type="entry name" value="DNA LIGASE 1"/>
    <property type="match status" value="1"/>
</dbReference>
<protein>
    <recommendedName>
        <fullName evidence="2">DNA ligase (ATP)</fullName>
        <ecNumber evidence="2">6.5.1.1</ecNumber>
    </recommendedName>
</protein>
<sequence>MPGEVRQTGRVLPMLATKGDHVPAAEGWAHEVKWDGMRVLVDVRRSGVRVWSRNENDVTVSFPELQGLASLGLPDVLLDGEVVALGEGVPSFGALADRMHVRDAARAQRLAERNPVTLIVFDLLAADGEELLDRPLSQRRARLEDLGLDGAAWQVPPTYADGAVLLDAAEQQGLEGIVSKRLGSRYHPGRRSRDWLKFPIRPTASYVVGGFRWETGSDHRLGAVLVGEPGSDGLRFRGRVGSGIAGKAGVVLAGLLGPMRTDASPFSAELPRLDRQDTVWVEPRVVVDVQHLALTSDGRLRQPAYRGVRTDLDPDDLLGA</sequence>
<keyword evidence="7" id="KW-1185">Reference proteome</keyword>
<dbReference type="EC" id="6.5.1.1" evidence="2"/>
<dbReference type="InterPro" id="IPR012340">
    <property type="entry name" value="NA-bd_OB-fold"/>
</dbReference>
<keyword evidence="3" id="KW-0436">Ligase</keyword>
<evidence type="ECO:0000259" key="5">
    <source>
        <dbReference type="PROSITE" id="PS50160"/>
    </source>
</evidence>
<organism evidence="6 7">
    <name type="scientific">Nocardioides aurantiacus</name>
    <dbReference type="NCBI Taxonomy" id="86796"/>
    <lineage>
        <taxon>Bacteria</taxon>
        <taxon>Bacillati</taxon>
        <taxon>Actinomycetota</taxon>
        <taxon>Actinomycetes</taxon>
        <taxon>Propionibacteriales</taxon>
        <taxon>Nocardioidaceae</taxon>
        <taxon>Nocardioides</taxon>
    </lineage>
</organism>
<dbReference type="SUPFAM" id="SSF50249">
    <property type="entry name" value="Nucleic acid-binding proteins"/>
    <property type="match status" value="1"/>
</dbReference>
<dbReference type="InterPro" id="IPR012310">
    <property type="entry name" value="DNA_ligase_ATP-dep_cent"/>
</dbReference>
<evidence type="ECO:0000313" key="7">
    <source>
        <dbReference type="Proteomes" id="UP000281738"/>
    </source>
</evidence>
<dbReference type="Gene3D" id="3.30.470.30">
    <property type="entry name" value="DNA ligase/mRNA capping enzyme"/>
    <property type="match status" value="1"/>
</dbReference>
<evidence type="ECO:0000256" key="2">
    <source>
        <dbReference type="ARBA" id="ARBA00012727"/>
    </source>
</evidence>
<evidence type="ECO:0000256" key="3">
    <source>
        <dbReference type="ARBA" id="ARBA00022598"/>
    </source>
</evidence>
<dbReference type="InterPro" id="IPR050191">
    <property type="entry name" value="ATP-dep_DNA_ligase"/>
</dbReference>
<proteinExistence type="inferred from homology"/>
<comment type="catalytic activity">
    <reaction evidence="4">
        <text>ATP + (deoxyribonucleotide)n-3'-hydroxyl + 5'-phospho-(deoxyribonucleotide)m = (deoxyribonucleotide)n+m + AMP + diphosphate.</text>
        <dbReference type="EC" id="6.5.1.1"/>
    </reaction>
</comment>
<dbReference type="InterPro" id="IPR014146">
    <property type="entry name" value="LigD_ligase_dom"/>
</dbReference>
<dbReference type="PROSITE" id="PS00697">
    <property type="entry name" value="DNA_LIGASE_A1"/>
    <property type="match status" value="1"/>
</dbReference>
<dbReference type="InterPro" id="IPR012309">
    <property type="entry name" value="DNA_ligase_ATP-dep_C"/>
</dbReference>
<comment type="caution">
    <text evidence="6">The sequence shown here is derived from an EMBL/GenBank/DDBJ whole genome shotgun (WGS) entry which is preliminary data.</text>
</comment>
<dbReference type="GO" id="GO:0003910">
    <property type="term" value="F:DNA ligase (ATP) activity"/>
    <property type="evidence" value="ECO:0007669"/>
    <property type="project" value="UniProtKB-EC"/>
</dbReference>
<dbReference type="InterPro" id="IPR016059">
    <property type="entry name" value="DNA_ligase_ATP-dep_CS"/>
</dbReference>